<keyword evidence="10 12" id="KW-0472">Membrane</keyword>
<dbReference type="STRING" id="1745343.A0A2J6QQZ3"/>
<feature type="transmembrane region" description="Helical" evidence="12">
    <location>
        <begin position="172"/>
        <end position="191"/>
    </location>
</feature>
<accession>A0A2J6QQZ3</accession>
<feature type="domain" description="SMP-LTD" evidence="14">
    <location>
        <begin position="218"/>
        <end position="453"/>
    </location>
</feature>
<keyword evidence="16" id="KW-1185">Reference proteome</keyword>
<dbReference type="Pfam" id="PF25669">
    <property type="entry name" value="SMP_MUG190-like"/>
    <property type="match status" value="1"/>
</dbReference>
<dbReference type="EMBL" id="KZ613464">
    <property type="protein sequence ID" value="PMD28689.1"/>
    <property type="molecule type" value="Genomic_DNA"/>
</dbReference>
<keyword evidence="4 12" id="KW-0812">Transmembrane</keyword>
<dbReference type="GO" id="GO:0005789">
    <property type="term" value="C:endoplasmic reticulum membrane"/>
    <property type="evidence" value="ECO:0007669"/>
    <property type="project" value="UniProtKB-SubCell"/>
</dbReference>
<dbReference type="GO" id="GO:0006869">
    <property type="term" value="P:lipid transport"/>
    <property type="evidence" value="ECO:0007669"/>
    <property type="project" value="UniProtKB-KW"/>
</dbReference>
<evidence type="ECO:0000313" key="16">
    <source>
        <dbReference type="Proteomes" id="UP000235672"/>
    </source>
</evidence>
<evidence type="ECO:0000256" key="5">
    <source>
        <dbReference type="ARBA" id="ARBA00022737"/>
    </source>
</evidence>
<comment type="subcellular location">
    <subcellularLocation>
        <location evidence="1">Endoplasmic reticulum membrane</location>
    </subcellularLocation>
</comment>
<keyword evidence="2" id="KW-0813">Transport</keyword>
<dbReference type="PROSITE" id="PS50004">
    <property type="entry name" value="C2"/>
    <property type="match status" value="2"/>
</dbReference>
<evidence type="ECO:0000256" key="8">
    <source>
        <dbReference type="ARBA" id="ARBA00023055"/>
    </source>
</evidence>
<feature type="domain" description="C2" evidence="13">
    <location>
        <begin position="451"/>
        <end position="576"/>
    </location>
</feature>
<evidence type="ECO:0000256" key="2">
    <source>
        <dbReference type="ARBA" id="ARBA00022448"/>
    </source>
</evidence>
<dbReference type="Pfam" id="PF00168">
    <property type="entry name" value="C2"/>
    <property type="match status" value="2"/>
</dbReference>
<dbReference type="CDD" id="cd04052">
    <property type="entry name" value="C2B_Tricalbin-like"/>
    <property type="match status" value="1"/>
</dbReference>
<dbReference type="GO" id="GO:0008289">
    <property type="term" value="F:lipid binding"/>
    <property type="evidence" value="ECO:0007669"/>
    <property type="project" value="UniProtKB-KW"/>
</dbReference>
<reference evidence="15 16" key="1">
    <citation type="submission" date="2016-05" db="EMBL/GenBank/DDBJ databases">
        <title>A degradative enzymes factory behind the ericoid mycorrhizal symbiosis.</title>
        <authorList>
            <consortium name="DOE Joint Genome Institute"/>
            <person name="Martino E."/>
            <person name="Morin E."/>
            <person name="Grelet G."/>
            <person name="Kuo A."/>
            <person name="Kohler A."/>
            <person name="Daghino S."/>
            <person name="Barry K."/>
            <person name="Choi C."/>
            <person name="Cichocki N."/>
            <person name="Clum A."/>
            <person name="Copeland A."/>
            <person name="Hainaut M."/>
            <person name="Haridas S."/>
            <person name="Labutti K."/>
            <person name="Lindquist E."/>
            <person name="Lipzen A."/>
            <person name="Khouja H.-R."/>
            <person name="Murat C."/>
            <person name="Ohm R."/>
            <person name="Olson A."/>
            <person name="Spatafora J."/>
            <person name="Veneault-Fourrey C."/>
            <person name="Henrissat B."/>
            <person name="Grigoriev I."/>
            <person name="Martin F."/>
            <person name="Perotto S."/>
        </authorList>
    </citation>
    <scope>NUCLEOTIDE SEQUENCE [LARGE SCALE GENOMIC DNA]</scope>
    <source>
        <strain evidence="15 16">UAMH 7357</strain>
    </source>
</reference>
<dbReference type="Proteomes" id="UP000235672">
    <property type="component" value="Unassembled WGS sequence"/>
</dbReference>
<dbReference type="InterPro" id="IPR035892">
    <property type="entry name" value="C2_domain_sf"/>
</dbReference>
<feature type="compositionally biased region" description="Acidic residues" evidence="11">
    <location>
        <begin position="1102"/>
        <end position="1111"/>
    </location>
</feature>
<feature type="domain" description="C2" evidence="13">
    <location>
        <begin position="635"/>
        <end position="778"/>
    </location>
</feature>
<feature type="region of interest" description="Disordered" evidence="11">
    <location>
        <begin position="1028"/>
        <end position="1072"/>
    </location>
</feature>
<evidence type="ECO:0000256" key="7">
    <source>
        <dbReference type="ARBA" id="ARBA00022989"/>
    </source>
</evidence>
<dbReference type="InterPro" id="IPR037765">
    <property type="entry name" value="C2B_Tricalbin"/>
</dbReference>
<dbReference type="AlphaFoldDB" id="A0A2J6QQZ3"/>
<evidence type="ECO:0000256" key="4">
    <source>
        <dbReference type="ARBA" id="ARBA00022692"/>
    </source>
</evidence>
<feature type="compositionally biased region" description="Basic and acidic residues" evidence="11">
    <location>
        <begin position="1049"/>
        <end position="1058"/>
    </location>
</feature>
<dbReference type="CDD" id="cd21676">
    <property type="entry name" value="SMP_Mug190"/>
    <property type="match status" value="1"/>
</dbReference>
<evidence type="ECO:0000256" key="6">
    <source>
        <dbReference type="ARBA" id="ARBA00022824"/>
    </source>
</evidence>
<evidence type="ECO:0000259" key="14">
    <source>
        <dbReference type="PROSITE" id="PS51847"/>
    </source>
</evidence>
<evidence type="ECO:0000259" key="13">
    <source>
        <dbReference type="PROSITE" id="PS50004"/>
    </source>
</evidence>
<organism evidence="15 16">
    <name type="scientific">Hyaloscypha hepaticicola</name>
    <dbReference type="NCBI Taxonomy" id="2082293"/>
    <lineage>
        <taxon>Eukaryota</taxon>
        <taxon>Fungi</taxon>
        <taxon>Dikarya</taxon>
        <taxon>Ascomycota</taxon>
        <taxon>Pezizomycotina</taxon>
        <taxon>Leotiomycetes</taxon>
        <taxon>Helotiales</taxon>
        <taxon>Hyaloscyphaceae</taxon>
        <taxon>Hyaloscypha</taxon>
    </lineage>
</organism>
<proteinExistence type="predicted"/>
<keyword evidence="3" id="KW-0597">Phosphoprotein</keyword>
<dbReference type="Gene3D" id="2.60.40.150">
    <property type="entry name" value="C2 domain"/>
    <property type="match status" value="2"/>
</dbReference>
<keyword evidence="7 12" id="KW-1133">Transmembrane helix</keyword>
<keyword evidence="8" id="KW-0445">Lipid transport</keyword>
<evidence type="ECO:0000313" key="15">
    <source>
        <dbReference type="EMBL" id="PMD28689.1"/>
    </source>
</evidence>
<dbReference type="InterPro" id="IPR057349">
    <property type="entry name" value="C2_Mug190_3rd"/>
</dbReference>
<dbReference type="GO" id="GO:0061817">
    <property type="term" value="P:endoplasmic reticulum-plasma membrane tethering"/>
    <property type="evidence" value="ECO:0007669"/>
    <property type="project" value="InterPro"/>
</dbReference>
<keyword evidence="5" id="KW-0677">Repeat</keyword>
<evidence type="ECO:0000256" key="1">
    <source>
        <dbReference type="ARBA" id="ARBA00004586"/>
    </source>
</evidence>
<dbReference type="PANTHER" id="PTHR47348">
    <property type="entry name" value="MEIOTICALLY UP-REGULATED GENE 190 PROTEIN"/>
    <property type="match status" value="1"/>
</dbReference>
<dbReference type="SMART" id="SM00239">
    <property type="entry name" value="C2"/>
    <property type="match status" value="2"/>
</dbReference>
<keyword evidence="9" id="KW-0446">Lipid-binding</keyword>
<dbReference type="PANTHER" id="PTHR47348:SF3">
    <property type="entry name" value="MEIOTICALLY UP-REGULATED GENE 190 PROTEIN"/>
    <property type="match status" value="1"/>
</dbReference>
<dbReference type="InterPro" id="IPR000008">
    <property type="entry name" value="C2_dom"/>
</dbReference>
<sequence>MPPYSQRNKVPTIQKLGEELAERLNLQKHDASKAASGKESEKIAAAKAASHRRVIDPTTKNEVLIQDVDGSFEEAIRRPKITVPNPDRLASGDGEAYRQVLDDLAPPEADPERTKDYLHHSKNQEVLYHPLPMADLKAAFYALEGAVQQTTVAVLVGIVALNWLFVGGGWKGLLGSLLAGVIVSCGIHLWLRRIQEDANAVNWDTERRRATAATESLVPESVEWMNSLVGTVWNLINPEMFAAVADTLEDVMQASVPPALIQNVRVSSIGLGDQAFKILSLRALPSAEEETDAKHKAAGKELSEGEKAKHAENRELEGENVEGAKYYNLEMSFAYHAIPAKGVIGKAKNLHLEVIFYLGVQGLVGVPLPIFVELNGIIGTVRLRFQLTPNPPFLKNVTFTFMGLPKIDASAVPLTSKGINVLNLPLISGFVNSSIAAALDIYVAPKSLIMDMSKILQGDAVKKETDSMGLIYIKLKRAEGISAQDKSGKSDPFITLAFSEFGKPVYCTRIIEQDLNPIWNEQICLLVYQDQLKAGERLSVELWDSDMISADDVVGKVSFDLRDLIRNYSNRIEERVDELKDDKGNTLPGKLYWDIGMFPRAQFKESMKSDGKNVALPKEIRDRPEFQDDKGTVTTQHEIDVTTTSPDPSLPSGICSVLIHQVENLEVERPSGSFGSYKPWTPAQITGENTDEEADELPSSYCTILQNDELVFKTRTKVKSSNPIFNAQTERFVRDWRSAVFTITCRNSVHREHDPILGAVTIKLSEVLQTSSQRTQIYALDGGMGYGRIMISVLFRSVDLKLPPNLLGWDLGSVEVLGERIIAEDSKGLLSGTKIILNTDVGKSVISKNWVNNSERGAAWDLRYIKEGTNELHKRRVVVPVRRRYQSPLRLEFFSSGSRHPVAYAIYWLSDLVDNTATEFTLPVYQADKANSKWLTQNYLTDFTKERNDIKAEKMGTVKLIVRFKMGMDNSHYQWIKTNDDHETYESWQCSVAEGYRTRIVKRETPKPVQNLINQGKVDGENLVVNTSQEEKGDGQEGESEVDPSPVRIPREAPGYEKEIDDPSTDPHDSRSQAFGQELTQYASSVTSIVSDDDSDLGMQEDLTDSEIEDEELKKRRQKQDKKASKAELYRKHRGIMNVKAVRHLKFGKDEIKILGHKIKGRLSMKGREPGVETEL</sequence>
<evidence type="ECO:0000256" key="3">
    <source>
        <dbReference type="ARBA" id="ARBA00022553"/>
    </source>
</evidence>
<feature type="compositionally biased region" description="Basic and acidic residues" evidence="11">
    <location>
        <begin position="29"/>
        <end position="44"/>
    </location>
</feature>
<dbReference type="Pfam" id="PF25331">
    <property type="entry name" value="C2_Mug190_3rd"/>
    <property type="match status" value="1"/>
</dbReference>
<dbReference type="SUPFAM" id="SSF49562">
    <property type="entry name" value="C2 domain (Calcium/lipid-binding domain, CaLB)"/>
    <property type="match status" value="2"/>
</dbReference>
<evidence type="ECO:0000256" key="9">
    <source>
        <dbReference type="ARBA" id="ARBA00023121"/>
    </source>
</evidence>
<evidence type="ECO:0000256" key="10">
    <source>
        <dbReference type="ARBA" id="ARBA00023136"/>
    </source>
</evidence>
<protein>
    <submittedName>
        <fullName evidence="15">C2 domain protein</fullName>
    </submittedName>
</protein>
<feature type="region of interest" description="Disordered" evidence="11">
    <location>
        <begin position="290"/>
        <end position="315"/>
    </location>
</feature>
<feature type="region of interest" description="Disordered" evidence="11">
    <location>
        <begin position="29"/>
        <end position="50"/>
    </location>
</feature>
<gene>
    <name evidence="15" type="ORF">NA56DRAFT_640276</name>
</gene>
<dbReference type="InterPro" id="IPR031468">
    <property type="entry name" value="SMP_LBD"/>
</dbReference>
<feature type="transmembrane region" description="Helical" evidence="12">
    <location>
        <begin position="146"/>
        <end position="166"/>
    </location>
</feature>
<feature type="compositionally biased region" description="Basic and acidic residues" evidence="11">
    <location>
        <begin position="292"/>
        <end position="315"/>
    </location>
</feature>
<name>A0A2J6QQZ3_9HELO</name>
<evidence type="ECO:0000256" key="12">
    <source>
        <dbReference type="SAM" id="Phobius"/>
    </source>
</evidence>
<feature type="region of interest" description="Disordered" evidence="11">
    <location>
        <begin position="1088"/>
        <end position="1129"/>
    </location>
</feature>
<dbReference type="OrthoDB" id="419768at2759"/>
<keyword evidence="6" id="KW-0256">Endoplasmic reticulum</keyword>
<evidence type="ECO:0000256" key="11">
    <source>
        <dbReference type="SAM" id="MobiDB-lite"/>
    </source>
</evidence>
<dbReference type="PROSITE" id="PS51847">
    <property type="entry name" value="SMP"/>
    <property type="match status" value="1"/>
</dbReference>